<dbReference type="GO" id="GO:0009982">
    <property type="term" value="F:pseudouridine synthase activity"/>
    <property type="evidence" value="ECO:0007669"/>
    <property type="project" value="InterPro"/>
</dbReference>
<reference evidence="5" key="1">
    <citation type="submission" date="2020-05" db="EMBL/GenBank/DDBJ databases">
        <authorList>
            <person name="Chiriac C."/>
            <person name="Salcher M."/>
            <person name="Ghai R."/>
            <person name="Kavagutti S V."/>
        </authorList>
    </citation>
    <scope>NUCLEOTIDE SEQUENCE</scope>
</reference>
<dbReference type="CDD" id="cd02570">
    <property type="entry name" value="PseudoU_synth_EcTruA"/>
    <property type="match status" value="1"/>
</dbReference>
<evidence type="ECO:0000256" key="3">
    <source>
        <dbReference type="ARBA" id="ARBA00023235"/>
    </source>
</evidence>
<evidence type="ECO:0000259" key="4">
    <source>
        <dbReference type="Pfam" id="PF01416"/>
    </source>
</evidence>
<evidence type="ECO:0000313" key="5">
    <source>
        <dbReference type="EMBL" id="CAB4872531.1"/>
    </source>
</evidence>
<protein>
    <submittedName>
        <fullName evidence="5">Unannotated protein</fullName>
    </submittedName>
</protein>
<keyword evidence="3" id="KW-0413">Isomerase</keyword>
<dbReference type="AlphaFoldDB" id="A0A6J7DPI3"/>
<sequence>MAADSVAPAVPTARVHLAYDGTDFTGWAVQPGKRSVEGELKSAIEQISGQTPTLYVAGRTDRGVHAQDQVVSHPGEVVGAEALNSVLPPDIAVTQSFSAPGFDARSDATSRAYRYRVIVSRIRPVDSRRTALWHPKPVDVDILHACAAMLPGKRNMTAFTPPQTHHVWFDRDIITARWSVEETHEGLQLDFLIEAVSFMRHMNRILVGTMLETARGVSTVEHFESLVAGKPRAEAGATAFAKGLTMLGVGYGEPVLS</sequence>
<keyword evidence="2" id="KW-0819">tRNA processing</keyword>
<dbReference type="InterPro" id="IPR020095">
    <property type="entry name" value="PsdUridine_synth_TruA_C"/>
</dbReference>
<comment type="similarity">
    <text evidence="1">Belongs to the tRNA pseudouridine synthase TruA family.</text>
</comment>
<feature type="domain" description="Pseudouridine synthase I TruA alpha/beta" evidence="4">
    <location>
        <begin position="147"/>
        <end position="251"/>
    </location>
</feature>
<dbReference type="GO" id="GO:0003723">
    <property type="term" value="F:RNA binding"/>
    <property type="evidence" value="ECO:0007669"/>
    <property type="project" value="InterPro"/>
</dbReference>
<dbReference type="PIRSF" id="PIRSF001430">
    <property type="entry name" value="tRNA_psdUrid_synth"/>
    <property type="match status" value="1"/>
</dbReference>
<dbReference type="InterPro" id="IPR020094">
    <property type="entry name" value="TruA/RsuA/RluB/E/F_N"/>
</dbReference>
<dbReference type="Pfam" id="PF01416">
    <property type="entry name" value="PseudoU_synth_1"/>
    <property type="match status" value="1"/>
</dbReference>
<dbReference type="InterPro" id="IPR020097">
    <property type="entry name" value="PsdUridine_synth_TruA_a/b_dom"/>
</dbReference>
<dbReference type="HAMAP" id="MF_00171">
    <property type="entry name" value="TruA"/>
    <property type="match status" value="1"/>
</dbReference>
<name>A0A6J7DPI3_9ZZZZ</name>
<evidence type="ECO:0000256" key="2">
    <source>
        <dbReference type="ARBA" id="ARBA00022694"/>
    </source>
</evidence>
<dbReference type="InterPro" id="IPR020103">
    <property type="entry name" value="PsdUridine_synth_cat_dom_sf"/>
</dbReference>
<dbReference type="PANTHER" id="PTHR11142">
    <property type="entry name" value="PSEUDOURIDYLATE SYNTHASE"/>
    <property type="match status" value="1"/>
</dbReference>
<dbReference type="PANTHER" id="PTHR11142:SF0">
    <property type="entry name" value="TRNA PSEUDOURIDINE SYNTHASE-LIKE 1"/>
    <property type="match status" value="1"/>
</dbReference>
<organism evidence="5">
    <name type="scientific">freshwater metagenome</name>
    <dbReference type="NCBI Taxonomy" id="449393"/>
    <lineage>
        <taxon>unclassified sequences</taxon>
        <taxon>metagenomes</taxon>
        <taxon>ecological metagenomes</taxon>
    </lineage>
</organism>
<dbReference type="GO" id="GO:0031119">
    <property type="term" value="P:tRNA pseudouridine synthesis"/>
    <property type="evidence" value="ECO:0007669"/>
    <property type="project" value="TreeGrafter"/>
</dbReference>
<dbReference type="Gene3D" id="3.30.70.660">
    <property type="entry name" value="Pseudouridine synthase I, catalytic domain, C-terminal subdomain"/>
    <property type="match status" value="1"/>
</dbReference>
<gene>
    <name evidence="5" type="ORF">UFOPK3444_00815</name>
</gene>
<evidence type="ECO:0000256" key="1">
    <source>
        <dbReference type="ARBA" id="ARBA00009375"/>
    </source>
</evidence>
<dbReference type="InterPro" id="IPR001406">
    <property type="entry name" value="PsdUridine_synth_TruA"/>
</dbReference>
<accession>A0A6J7DPI3</accession>
<dbReference type="SUPFAM" id="SSF55120">
    <property type="entry name" value="Pseudouridine synthase"/>
    <property type="match status" value="1"/>
</dbReference>
<dbReference type="EMBL" id="CAFBLU010000010">
    <property type="protein sequence ID" value="CAB4872531.1"/>
    <property type="molecule type" value="Genomic_DNA"/>
</dbReference>
<proteinExistence type="inferred from homology"/>
<dbReference type="Gene3D" id="3.30.70.580">
    <property type="entry name" value="Pseudouridine synthase I, catalytic domain, N-terminal subdomain"/>
    <property type="match status" value="1"/>
</dbReference>